<keyword evidence="3" id="KW-1185">Reference proteome</keyword>
<accession>A0A418MQX5</accession>
<keyword evidence="1" id="KW-0732">Signal</keyword>
<gene>
    <name evidence="2" type="ORF">D2L64_20470</name>
</gene>
<feature type="chain" id="PRO_5019329971" evidence="1">
    <location>
        <begin position="31"/>
        <end position="70"/>
    </location>
</feature>
<dbReference type="AlphaFoldDB" id="A0A418MQX5"/>
<evidence type="ECO:0000313" key="2">
    <source>
        <dbReference type="EMBL" id="RIV36022.1"/>
    </source>
</evidence>
<evidence type="ECO:0000256" key="1">
    <source>
        <dbReference type="SAM" id="SignalP"/>
    </source>
</evidence>
<comment type="caution">
    <text evidence="2">The sequence shown here is derived from an EMBL/GenBank/DDBJ whole genome shotgun (WGS) entry which is preliminary data.</text>
</comment>
<name>A0A418MQX5_9ACTN</name>
<sequence length="70" mass="6415">MGGLVRKHKRVGAAGLAAALVLGLGQPGWATPGGGSGVDRGAAVPVGAADQAVTVTLVTGDGSPAIGAAG</sequence>
<organism evidence="2 3">
    <name type="scientific">Micromonospora radicis</name>
    <dbReference type="NCBI Taxonomy" id="1894971"/>
    <lineage>
        <taxon>Bacteria</taxon>
        <taxon>Bacillati</taxon>
        <taxon>Actinomycetota</taxon>
        <taxon>Actinomycetes</taxon>
        <taxon>Micromonosporales</taxon>
        <taxon>Micromonosporaceae</taxon>
        <taxon>Micromonospora</taxon>
    </lineage>
</organism>
<proteinExistence type="predicted"/>
<dbReference type="Proteomes" id="UP000283832">
    <property type="component" value="Unassembled WGS sequence"/>
</dbReference>
<dbReference type="EMBL" id="QXEC01000022">
    <property type="protein sequence ID" value="RIV36022.1"/>
    <property type="molecule type" value="Genomic_DNA"/>
</dbReference>
<reference evidence="2 3" key="1">
    <citation type="submission" date="2018-08" db="EMBL/GenBank/DDBJ databases">
        <title>Jishengella sp. nov., isolated from a root of Azadirachta indica A. Juss. var. siamensis Valenton.</title>
        <authorList>
            <person name="Kuncharoen N."/>
            <person name="Tanasupawat S."/>
            <person name="Kudo T."/>
            <person name="Ohkuma M."/>
        </authorList>
    </citation>
    <scope>NUCLEOTIDE SEQUENCE [LARGE SCALE GENOMIC DNA]</scope>
    <source>
        <strain evidence="2 3">AZ1-13</strain>
    </source>
</reference>
<feature type="signal peptide" evidence="1">
    <location>
        <begin position="1"/>
        <end position="30"/>
    </location>
</feature>
<evidence type="ECO:0000313" key="3">
    <source>
        <dbReference type="Proteomes" id="UP000283832"/>
    </source>
</evidence>
<protein>
    <submittedName>
        <fullName evidence="2">Uncharacterized protein</fullName>
    </submittedName>
</protein>